<proteinExistence type="predicted"/>
<comment type="caution">
    <text evidence="2">The sequence shown here is derived from an EMBL/GenBank/DDBJ whole genome shotgun (WGS) entry which is preliminary data.</text>
</comment>
<accession>A0A4Y7TB22</accession>
<feature type="compositionally biased region" description="Basic and acidic residues" evidence="1">
    <location>
        <begin position="87"/>
        <end position="104"/>
    </location>
</feature>
<dbReference type="OrthoDB" id="10617334at2759"/>
<feature type="compositionally biased region" description="Acidic residues" evidence="1">
    <location>
        <begin position="55"/>
        <end position="71"/>
    </location>
</feature>
<evidence type="ECO:0000256" key="1">
    <source>
        <dbReference type="SAM" id="MobiDB-lite"/>
    </source>
</evidence>
<name>A0A4Y7TB22_COPMI</name>
<dbReference type="EMBL" id="QPFP01000021">
    <property type="protein sequence ID" value="TEB30792.1"/>
    <property type="molecule type" value="Genomic_DNA"/>
</dbReference>
<gene>
    <name evidence="2" type="ORF">FA13DRAFT_1710074</name>
</gene>
<feature type="region of interest" description="Disordered" evidence="1">
    <location>
        <begin position="37"/>
        <end position="113"/>
    </location>
</feature>
<reference evidence="2 3" key="1">
    <citation type="journal article" date="2019" name="Nat. Ecol. Evol.">
        <title>Megaphylogeny resolves global patterns of mushroom evolution.</title>
        <authorList>
            <person name="Varga T."/>
            <person name="Krizsan K."/>
            <person name="Foldi C."/>
            <person name="Dima B."/>
            <person name="Sanchez-Garcia M."/>
            <person name="Sanchez-Ramirez S."/>
            <person name="Szollosi G.J."/>
            <person name="Szarkandi J.G."/>
            <person name="Papp V."/>
            <person name="Albert L."/>
            <person name="Andreopoulos W."/>
            <person name="Angelini C."/>
            <person name="Antonin V."/>
            <person name="Barry K.W."/>
            <person name="Bougher N.L."/>
            <person name="Buchanan P."/>
            <person name="Buyck B."/>
            <person name="Bense V."/>
            <person name="Catcheside P."/>
            <person name="Chovatia M."/>
            <person name="Cooper J."/>
            <person name="Damon W."/>
            <person name="Desjardin D."/>
            <person name="Finy P."/>
            <person name="Geml J."/>
            <person name="Haridas S."/>
            <person name="Hughes K."/>
            <person name="Justo A."/>
            <person name="Karasinski D."/>
            <person name="Kautmanova I."/>
            <person name="Kiss B."/>
            <person name="Kocsube S."/>
            <person name="Kotiranta H."/>
            <person name="LaButti K.M."/>
            <person name="Lechner B.E."/>
            <person name="Liimatainen K."/>
            <person name="Lipzen A."/>
            <person name="Lukacs Z."/>
            <person name="Mihaltcheva S."/>
            <person name="Morgado L.N."/>
            <person name="Niskanen T."/>
            <person name="Noordeloos M.E."/>
            <person name="Ohm R.A."/>
            <person name="Ortiz-Santana B."/>
            <person name="Ovrebo C."/>
            <person name="Racz N."/>
            <person name="Riley R."/>
            <person name="Savchenko A."/>
            <person name="Shiryaev A."/>
            <person name="Soop K."/>
            <person name="Spirin V."/>
            <person name="Szebenyi C."/>
            <person name="Tomsovsky M."/>
            <person name="Tulloss R.E."/>
            <person name="Uehling J."/>
            <person name="Grigoriev I.V."/>
            <person name="Vagvolgyi C."/>
            <person name="Papp T."/>
            <person name="Martin F.M."/>
            <person name="Miettinen O."/>
            <person name="Hibbett D.S."/>
            <person name="Nagy L.G."/>
        </authorList>
    </citation>
    <scope>NUCLEOTIDE SEQUENCE [LARGE SCALE GENOMIC DNA]</scope>
    <source>
        <strain evidence="2 3">FP101781</strain>
    </source>
</reference>
<dbReference type="Proteomes" id="UP000298030">
    <property type="component" value="Unassembled WGS sequence"/>
</dbReference>
<evidence type="ECO:0000313" key="3">
    <source>
        <dbReference type="Proteomes" id="UP000298030"/>
    </source>
</evidence>
<keyword evidence="3" id="KW-1185">Reference proteome</keyword>
<dbReference type="AlphaFoldDB" id="A0A4Y7TB22"/>
<sequence length="113" mass="12074">MADPTTTIETIKVIQETTATTADDGTTHVAQSTVTTAEVLEANSDGSAAVTTEVTLEEDEEFYEEIEEEEDHGATDAPSLPTDEPDDGRGSNETKVKGVIRDAQGRPIKPQPK</sequence>
<organism evidence="2 3">
    <name type="scientific">Coprinellus micaceus</name>
    <name type="common">Glistening ink-cap mushroom</name>
    <name type="synonym">Coprinus micaceus</name>
    <dbReference type="NCBI Taxonomy" id="71717"/>
    <lineage>
        <taxon>Eukaryota</taxon>
        <taxon>Fungi</taxon>
        <taxon>Dikarya</taxon>
        <taxon>Basidiomycota</taxon>
        <taxon>Agaricomycotina</taxon>
        <taxon>Agaricomycetes</taxon>
        <taxon>Agaricomycetidae</taxon>
        <taxon>Agaricales</taxon>
        <taxon>Agaricineae</taxon>
        <taxon>Psathyrellaceae</taxon>
        <taxon>Coprinellus</taxon>
    </lineage>
</organism>
<evidence type="ECO:0000313" key="2">
    <source>
        <dbReference type="EMBL" id="TEB30792.1"/>
    </source>
</evidence>
<protein>
    <submittedName>
        <fullName evidence="2">Uncharacterized protein</fullName>
    </submittedName>
</protein>